<dbReference type="EMBL" id="CP147988">
    <property type="protein sequence ID" value="WXK51395.1"/>
    <property type="molecule type" value="Genomic_DNA"/>
</dbReference>
<keyword evidence="2" id="KW-1185">Reference proteome</keyword>
<name>A0ABZ2QDQ5_9FLAO</name>
<accession>A0ABZ2QDQ5</accession>
<dbReference type="Proteomes" id="UP001447857">
    <property type="component" value="Chromosome"/>
</dbReference>
<organism evidence="1 2">
    <name type="scientific">Flavobacterium ginsenosidimutans</name>
    <dbReference type="NCBI Taxonomy" id="687844"/>
    <lineage>
        <taxon>Bacteria</taxon>
        <taxon>Pseudomonadati</taxon>
        <taxon>Bacteroidota</taxon>
        <taxon>Flavobacteriia</taxon>
        <taxon>Flavobacteriales</taxon>
        <taxon>Flavobacteriaceae</taxon>
        <taxon>Flavobacterium</taxon>
    </lineage>
</organism>
<evidence type="ECO:0000313" key="2">
    <source>
        <dbReference type="Proteomes" id="UP001447857"/>
    </source>
</evidence>
<protein>
    <submittedName>
        <fullName evidence="1">Uncharacterized protein</fullName>
    </submittedName>
</protein>
<dbReference type="RefSeq" id="WP_111288158.1">
    <property type="nucleotide sequence ID" value="NZ_CP147988.1"/>
</dbReference>
<reference evidence="1 2" key="1">
    <citation type="submission" date="2024-02" db="EMBL/GenBank/DDBJ databases">
        <title>complete genome of Flavobacterium ginsenosidimutans Str. YTB16.</title>
        <authorList>
            <person name="Wang Q."/>
        </authorList>
    </citation>
    <scope>NUCLEOTIDE SEQUENCE [LARGE SCALE GENOMIC DNA]</scope>
    <source>
        <strain evidence="1 2">YTB16</strain>
    </source>
</reference>
<evidence type="ECO:0000313" key="1">
    <source>
        <dbReference type="EMBL" id="WXK51395.1"/>
    </source>
</evidence>
<gene>
    <name evidence="1" type="ORF">V6624_07110</name>
</gene>
<proteinExistence type="predicted"/>
<sequence length="61" mass="6991">MTKILNVDFGATYGYSSFVRMTHQMERNLKNGKYSYEYECPSPDRSGNPFVPGFGTKDWNG</sequence>